<reference evidence="3 4" key="1">
    <citation type="submission" date="2016-01" db="EMBL/GenBank/DDBJ databases">
        <authorList>
            <person name="Oliw E.H."/>
        </authorList>
    </citation>
    <scope>NUCLEOTIDE SEQUENCE [LARGE SCALE GENOMIC DNA]</scope>
    <source>
        <strain evidence="3">LMG 27134</strain>
    </source>
</reference>
<keyword evidence="2" id="KW-0175">Coiled coil</keyword>
<dbReference type="OrthoDB" id="9763546at2"/>
<accession>A0A158JPV8</accession>
<gene>
    <name evidence="3" type="ORF">AWB69_08464</name>
</gene>
<organism evidence="3 4">
    <name type="scientific">Caballeronia udeis</name>
    <dbReference type="NCBI Taxonomy" id="1232866"/>
    <lineage>
        <taxon>Bacteria</taxon>
        <taxon>Pseudomonadati</taxon>
        <taxon>Pseudomonadota</taxon>
        <taxon>Betaproteobacteria</taxon>
        <taxon>Burkholderiales</taxon>
        <taxon>Burkholderiaceae</taxon>
        <taxon>Caballeronia</taxon>
    </lineage>
</organism>
<dbReference type="AlphaFoldDB" id="A0A158JPV8"/>
<comment type="subcellular location">
    <subcellularLocation>
        <location evidence="1">Cell envelope</location>
    </subcellularLocation>
</comment>
<dbReference type="EMBL" id="FCOK02000106">
    <property type="protein sequence ID" value="SAL70847.1"/>
    <property type="molecule type" value="Genomic_DNA"/>
</dbReference>
<dbReference type="InterPro" id="IPR050465">
    <property type="entry name" value="UPF0194_transport"/>
</dbReference>
<dbReference type="Proteomes" id="UP000054683">
    <property type="component" value="Unassembled WGS sequence"/>
</dbReference>
<evidence type="ECO:0000256" key="1">
    <source>
        <dbReference type="ARBA" id="ARBA00004196"/>
    </source>
</evidence>
<dbReference type="PANTHER" id="PTHR32347">
    <property type="entry name" value="EFFLUX SYSTEM COMPONENT YKNX-RELATED"/>
    <property type="match status" value="1"/>
</dbReference>
<evidence type="ECO:0000256" key="2">
    <source>
        <dbReference type="ARBA" id="ARBA00023054"/>
    </source>
</evidence>
<dbReference type="PANTHER" id="PTHR32347:SF23">
    <property type="entry name" value="BLL5650 PROTEIN"/>
    <property type="match status" value="1"/>
</dbReference>
<dbReference type="RefSeq" id="WP_062092521.1">
    <property type="nucleotide sequence ID" value="NZ_FCOK02000106.1"/>
</dbReference>
<dbReference type="Gene3D" id="1.10.287.470">
    <property type="entry name" value="Helix hairpin bin"/>
    <property type="match status" value="1"/>
</dbReference>
<evidence type="ECO:0000313" key="3">
    <source>
        <dbReference type="EMBL" id="SAL70847.1"/>
    </source>
</evidence>
<dbReference type="Gene3D" id="2.40.50.100">
    <property type="match status" value="1"/>
</dbReference>
<sequence>MNHPNPGHALNHQLLRLGALLQLEQRARAASRSELEFLIVNETAGIVAYQQGALWQNPATGSAPLILSGVAAADEGGPYYLWLARVFAAIARGDKARESHVVSAADLPDALAREWAEWFPAQAMWCPLTWRDGVLVGSMLLGRADPWNDGERQLLDALAGTYAQSLLLHQRVREAGFWRRLPAKRRPLAIAAAVVLLIALLPVRESVLAPAEITPVDPAPVRAPFDGVVGALQVTPNQPVHTGQALVTLERKQLQTRYAVAQKALDMAREEYSDTSQQAMSDDKAKARLAMLASKVDQEQAELAYDKDMLDRAAITAPSDGIAVFDDTSEWIGKPVALGERIMMIASPARTQLQIEVPEASVVSFAPGSEVVFFNNLTPDEPLYGKLVFASYASTVTADGVMSYAFRAALDPSSATPRLGLKGTAKIYGPRRALALWLLRRPMAVVREWLSI</sequence>
<dbReference type="GO" id="GO:0030313">
    <property type="term" value="C:cell envelope"/>
    <property type="evidence" value="ECO:0007669"/>
    <property type="project" value="UniProtKB-SubCell"/>
</dbReference>
<evidence type="ECO:0000313" key="4">
    <source>
        <dbReference type="Proteomes" id="UP000054683"/>
    </source>
</evidence>
<protein>
    <submittedName>
        <fullName evidence="3">HlyD family secretion protein</fullName>
    </submittedName>
</protein>
<proteinExistence type="predicted"/>
<name>A0A158JPV8_9BURK</name>
<dbReference type="SUPFAM" id="SSF111369">
    <property type="entry name" value="HlyD-like secretion proteins"/>
    <property type="match status" value="1"/>
</dbReference>